<dbReference type="EMBL" id="CP000884">
    <property type="protein sequence ID" value="ABX34074.1"/>
    <property type="molecule type" value="Genomic_DNA"/>
</dbReference>
<gene>
    <name evidence="1" type="ordered locus">Daci_1430</name>
</gene>
<sequence length="104" mass="12044">MIGVAMRYEYIAEILNKIFLELKEQRDIYEKYPNGILDFDVQMRNLDEYINSADEFGVAYEIIVVLLEKYSFKISGGNAVGLLEIGLVFGFKTSRDVDAQYSRR</sequence>
<reference evidence="1 2" key="1">
    <citation type="journal article" date="2004" name="Appl. Environ. Microbiol.">
        <title>Mineralization of individual congeners of linear alkylbenzenesulfonate by defined pairs of heterotrophic bacteria.</title>
        <authorList>
            <person name="Schleheck D."/>
            <person name="Knepper T.P."/>
            <person name="Fischer K."/>
            <person name="Cook A.M."/>
        </authorList>
    </citation>
    <scope>NUCLEOTIDE SEQUENCE [LARGE SCALE GENOMIC DNA]</scope>
    <source>
        <strain evidence="2">DSM 14801 / SPH-1</strain>
    </source>
</reference>
<dbReference type="Proteomes" id="UP000000784">
    <property type="component" value="Chromosome"/>
</dbReference>
<evidence type="ECO:0000313" key="1">
    <source>
        <dbReference type="EMBL" id="ABX34074.1"/>
    </source>
</evidence>
<proteinExistence type="predicted"/>
<evidence type="ECO:0000313" key="2">
    <source>
        <dbReference type="Proteomes" id="UP000000784"/>
    </source>
</evidence>
<keyword evidence="2" id="KW-1185">Reference proteome</keyword>
<dbReference type="KEGG" id="dac:Daci_1430"/>
<evidence type="ECO:0008006" key="3">
    <source>
        <dbReference type="Google" id="ProtNLM"/>
    </source>
</evidence>
<reference evidence="2" key="2">
    <citation type="submission" date="2007-11" db="EMBL/GenBank/DDBJ databases">
        <title>Complete sequence of Delftia acidovorans DSM 14801 / SPH-1.</title>
        <authorList>
            <person name="Copeland A."/>
            <person name="Lucas S."/>
            <person name="Lapidus A."/>
            <person name="Barry K."/>
            <person name="Glavina del Rio T."/>
            <person name="Dalin E."/>
            <person name="Tice H."/>
            <person name="Pitluck S."/>
            <person name="Lowry S."/>
            <person name="Clum A."/>
            <person name="Schmutz J."/>
            <person name="Larimer F."/>
            <person name="Land M."/>
            <person name="Hauser L."/>
            <person name="Kyrpides N."/>
            <person name="Kim E."/>
            <person name="Schleheck D."/>
            <person name="Richardson P."/>
        </authorList>
    </citation>
    <scope>NUCLEOTIDE SEQUENCE [LARGE SCALE GENOMIC DNA]</scope>
    <source>
        <strain evidence="2">DSM 14801 / SPH-1</strain>
    </source>
</reference>
<organism evidence="1 2">
    <name type="scientific">Delftia acidovorans (strain DSM 14801 / SPH-1)</name>
    <dbReference type="NCBI Taxonomy" id="398578"/>
    <lineage>
        <taxon>Bacteria</taxon>
        <taxon>Pseudomonadati</taxon>
        <taxon>Pseudomonadota</taxon>
        <taxon>Betaproteobacteria</taxon>
        <taxon>Burkholderiales</taxon>
        <taxon>Comamonadaceae</taxon>
        <taxon>Delftia</taxon>
    </lineage>
</organism>
<dbReference type="AlphaFoldDB" id="A9BSR9"/>
<dbReference type="HOGENOM" id="CLU_2289212_0_0_4"/>
<name>A9BSR9_DELAS</name>
<accession>A9BSR9</accession>
<protein>
    <recommendedName>
        <fullName evidence="3">MafI family immunity protein</fullName>
    </recommendedName>
</protein>